<feature type="compositionally biased region" description="Basic and acidic residues" evidence="1">
    <location>
        <begin position="539"/>
        <end position="558"/>
    </location>
</feature>
<feature type="compositionally biased region" description="Gly residues" evidence="1">
    <location>
        <begin position="1459"/>
        <end position="1486"/>
    </location>
</feature>
<feature type="region of interest" description="Disordered" evidence="1">
    <location>
        <begin position="1695"/>
        <end position="1926"/>
    </location>
</feature>
<gene>
    <name evidence="2" type="ORF">MGAL_10B012453</name>
</gene>
<dbReference type="InterPro" id="IPR011992">
    <property type="entry name" value="EF-hand-dom_pair"/>
</dbReference>
<comment type="caution">
    <text evidence="2">The sequence shown here is derived from an EMBL/GenBank/DDBJ whole genome shotgun (WGS) entry which is preliminary data.</text>
</comment>
<evidence type="ECO:0000313" key="2">
    <source>
        <dbReference type="EMBL" id="VDI74130.1"/>
    </source>
</evidence>
<feature type="compositionally biased region" description="Polar residues" evidence="1">
    <location>
        <begin position="884"/>
        <end position="893"/>
    </location>
</feature>
<name>A0A8B6H524_MYTGA</name>
<dbReference type="PANTHER" id="PTHR35538:SF3">
    <property type="entry name" value="C-TYPE LECTIN DOMAIN-CONTAINING PROTEIN"/>
    <property type="match status" value="1"/>
</dbReference>
<feature type="compositionally biased region" description="Basic and acidic residues" evidence="1">
    <location>
        <begin position="1812"/>
        <end position="1850"/>
    </location>
</feature>
<keyword evidence="3" id="KW-1185">Reference proteome</keyword>
<feature type="compositionally biased region" description="Polar residues" evidence="1">
    <location>
        <begin position="618"/>
        <end position="630"/>
    </location>
</feature>
<feature type="compositionally biased region" description="Basic and acidic residues" evidence="1">
    <location>
        <begin position="1890"/>
        <end position="1901"/>
    </location>
</feature>
<feature type="compositionally biased region" description="Acidic residues" evidence="1">
    <location>
        <begin position="1028"/>
        <end position="1039"/>
    </location>
</feature>
<feature type="compositionally biased region" description="Basic and acidic residues" evidence="1">
    <location>
        <begin position="1740"/>
        <end position="1783"/>
    </location>
</feature>
<feature type="compositionally biased region" description="Basic and acidic residues" evidence="1">
    <location>
        <begin position="938"/>
        <end position="959"/>
    </location>
</feature>
<feature type="compositionally biased region" description="Low complexity" evidence="1">
    <location>
        <begin position="560"/>
        <end position="570"/>
    </location>
</feature>
<dbReference type="OrthoDB" id="2121618at2759"/>
<feature type="compositionally biased region" description="Basic and acidic residues" evidence="1">
    <location>
        <begin position="1911"/>
        <end position="1926"/>
    </location>
</feature>
<feature type="compositionally biased region" description="Basic and acidic residues" evidence="1">
    <location>
        <begin position="592"/>
        <end position="604"/>
    </location>
</feature>
<feature type="region of interest" description="Disordered" evidence="1">
    <location>
        <begin position="59"/>
        <end position="85"/>
    </location>
</feature>
<feature type="compositionally biased region" description="Basic and acidic residues" evidence="1">
    <location>
        <begin position="1791"/>
        <end position="1803"/>
    </location>
</feature>
<feature type="compositionally biased region" description="Basic and acidic residues" evidence="1">
    <location>
        <begin position="1710"/>
        <end position="1731"/>
    </location>
</feature>
<evidence type="ECO:0000313" key="3">
    <source>
        <dbReference type="Proteomes" id="UP000596742"/>
    </source>
</evidence>
<feature type="compositionally biased region" description="Polar residues" evidence="1">
    <location>
        <begin position="694"/>
        <end position="707"/>
    </location>
</feature>
<feature type="compositionally biased region" description="Basic residues" evidence="1">
    <location>
        <begin position="1487"/>
        <end position="1498"/>
    </location>
</feature>
<accession>A0A8B6H524</accession>
<dbReference type="Proteomes" id="UP000596742">
    <property type="component" value="Unassembled WGS sequence"/>
</dbReference>
<feature type="compositionally biased region" description="Low complexity" evidence="1">
    <location>
        <begin position="1543"/>
        <end position="1553"/>
    </location>
</feature>
<organism evidence="2 3">
    <name type="scientific">Mytilus galloprovincialis</name>
    <name type="common">Mediterranean mussel</name>
    <dbReference type="NCBI Taxonomy" id="29158"/>
    <lineage>
        <taxon>Eukaryota</taxon>
        <taxon>Metazoa</taxon>
        <taxon>Spiralia</taxon>
        <taxon>Lophotrochozoa</taxon>
        <taxon>Mollusca</taxon>
        <taxon>Bivalvia</taxon>
        <taxon>Autobranchia</taxon>
        <taxon>Pteriomorphia</taxon>
        <taxon>Mytilida</taxon>
        <taxon>Mytiloidea</taxon>
        <taxon>Mytilidae</taxon>
        <taxon>Mytilinae</taxon>
        <taxon>Mytilus</taxon>
    </lineage>
</organism>
<proteinExistence type="predicted"/>
<feature type="compositionally biased region" description="Basic and acidic residues" evidence="1">
    <location>
        <begin position="996"/>
        <end position="1014"/>
    </location>
</feature>
<feature type="compositionally biased region" description="Acidic residues" evidence="1">
    <location>
        <begin position="973"/>
        <end position="983"/>
    </location>
</feature>
<dbReference type="EMBL" id="UYJE01009525">
    <property type="protein sequence ID" value="VDI74130.1"/>
    <property type="molecule type" value="Genomic_DNA"/>
</dbReference>
<feature type="compositionally biased region" description="Polar residues" evidence="1">
    <location>
        <begin position="1578"/>
        <end position="1587"/>
    </location>
</feature>
<dbReference type="SUPFAM" id="SSF47473">
    <property type="entry name" value="EF-hand"/>
    <property type="match status" value="1"/>
</dbReference>
<feature type="region of interest" description="Disordered" evidence="1">
    <location>
        <begin position="516"/>
        <end position="1062"/>
    </location>
</feature>
<feature type="region of interest" description="Disordered" evidence="1">
    <location>
        <begin position="1452"/>
        <end position="1654"/>
    </location>
</feature>
<sequence length="2350" mass="266930">MSGVVLPHIPGAAPSYTRSLPAGFDSRSRPLSSSSNASGYTVVPHVYYGSHDICSFRGPTRSSGRSYSKLPSLRHKGGPNSLNSEISSQYSAKYRSSSDLSQTKVASSPFLPKSESEECLKCLLKVPHKRCESHKYIRVGGGYRHGYWYVKTLLEELELQRQRELIRQQRLQAITEKEVKAIKTYIRTKSGRLIEKIIFLSEEDYAAFKAGKNVADILSKYLSKDEAAGLESWDKDEVKAIKTYVRTKSGRLIEKVVYVSKSDYDAITSGAADAKDLLKKYAGEGEVIEGWDEAKMKTIKTYVRTKSGRLIEKTIMISQEDYDAMIRDGKNPNDILKKYLSLDDGEQFESWTSAEPMKAIKTMVRTKSGRLIEKTVYVSAEDYDKLIAGGGDMNEILGKYMNDDDGKIEGWEKAPSNPMKVVKTFIRTKSGRLIEKQILLTEEEYRRFQESGGDPDFLKQFIKLEAGEVIDSWEKASTVYSAGSDVRNAKEGQRIVGKDGQIYEVVVDPITGKKYKKRVGGKESDIDSGFASMQKGKKGKDETAEERKKRKQGGRDAGSDSDYSYRSVVSAGGTRHVRRRRKHADGTYSDSESYHSDKDPEGAARRRRRRREREHQNSAHSYYSVTSEGGTRTVRRKKKNADGTYGDSESYHSEDSHKEGGGLAERKKKQKEKTEREEAEKRRKARKERHGSGSDHSYFSETSQGGTRTVKRKKKIKDEHGNVIGYGDAESYHSDNESVYTEVSDGKGGKIKVKKENPKKAGAKGGKDIPGLKKKKQKDPNAVFSDSDCTTDSDDVDLENMTEEEKKAYFKGKAERAAAREARRREKYGDKYDEMMSKHAEFKEQKAEEKKKEQIKKEKEAKKKAKEEFKKNKLQELRDRGLISPSSDWTIDSDTGEPLRKAQKAEVKEKKKQKKLQELRDQGLISPSSDWTLDSDGEPARRSELVKQGKRPPGEDGKGGKGGKGKKNKDGNEADDESDEEYIDPVTGEVKRRPKQKDGKEEPKYKYEYDDQGRVIRKTRINAKPGDEGSEYEYDYDEDGNVKVKKTKGKKGGAGDDSDDEQFEVGADGKIRLKPGKKKIDLDKLTDDDLRRLGIDPTLSKAEIARRLKEKFGDDIDITEGKKKIGTKNMDDYGSDANTDDMANDSDLDVSTLIGNKRVNVKLKRGGQAIIDHMKKIITQSSLREEIAKNLDERGDIDFVTHYRLVDPNKVESYAKAFVVEDDDMDTVLSFKETNVALDGVPSVQQMTNKQLDYVLSVLNLNDASRVTFRMFAVISALCDRVTMMDPLSKHLLEICNLLDIERKMDLYKAMFYCNVESERDNNFIKAESLRIELIAGGLNWKQQEFIMERLQPNSFFEVSFLDYLVYVPLFLSMHDNICDNPLDMSDNKYDSSLRKPSGALRQRDINPLGQPLKKTSTYMLKQRAKDLAEGRISKDDLRKEQIELLNKYNKINKKGKNDGGGKGQNGGGGKDKNGGGGKGKNGGGGKGKKGSKGGKGKLTKEEKQRLKAGKRNADSDSDFSYRSVVSAGGTRHVRRRRKRADGTYSDSDSYHSSQDEDGAERRRQRRKERGDLDTETGDSSNPNTSNGSRDHHHDGDSDYSYASEVSEGGTRYEVKRKRLRDEDGNIIGYGEKEAAGDNLSDTESVKTRRGSMDGSFVKDRINVEDVLGPQVIEHNENNGMKDSLDWPENYLERIPSGFSDATTDDDDVDLSKMTEEEKEEYFKNKEERRKQREARRRAKYGDKYDEIMKKKQEKKEKEKQEQEQSNGDKEKRDQKEKDDKTSGRKSSLRKFSDSLGKGKEPAKSMVTYEKGPPRETGGKETFDSREHGLAHDSWGKKDKTDMSLRRGSSDADFVPNKLRRETTMLKKLPTIPQGKIAEATKKKRRRKYGKEPGMDERDSSQYEGDDDDDSLKRRNKGDEEKSKWESVLEMGADGKLRLKKQMIDLKDFDDETLRRLGIDPTLTAKEIARKLKALFGNDIRIKEGSFFIGTKHADDFGDMDDDELAKQEDLDVSTLNGQRRINILMKRGGSALRRHMLRIIAECRLHESAYKSASIDEQGSIDFLAHYRLVDPKKVDGYAKAFVVEDTDFDTFIDYNNTKSALDGIESIQHMTTKQMEYVFRVLNIDEATRVTFRMFAVLTALCERVSTMDDLSRQLLEICNLLDIERKLDLYKAMFYTNVPTYRDSNYVTEESLKIELMAGGLNWSQQEYVMEKMEPNTFGEISFLDYMCYIPLFLSMHDNICDNPLDMSNQKYQLPPRRRPPSVQRDMNPLSQPLSKQSAFLLRKQAVDFEEGTANPDHYTKEYVQRVNKYAQLPDIPHILQRQPSNVSTTSEYISGSSFYREKSRVY</sequence>
<evidence type="ECO:0000256" key="1">
    <source>
        <dbReference type="SAM" id="MobiDB-lite"/>
    </source>
</evidence>
<feature type="region of interest" description="Disordered" evidence="1">
    <location>
        <begin position="1389"/>
        <end position="1417"/>
    </location>
</feature>
<protein>
    <submittedName>
        <fullName evidence="2">Uncharacterized protein</fullName>
    </submittedName>
</protein>
<feature type="compositionally biased region" description="Basic and acidic residues" evidence="1">
    <location>
        <begin position="803"/>
        <end position="881"/>
    </location>
</feature>
<feature type="compositionally biased region" description="Basic and acidic residues" evidence="1">
    <location>
        <begin position="649"/>
        <end position="660"/>
    </location>
</feature>
<reference evidence="2" key="1">
    <citation type="submission" date="2018-11" db="EMBL/GenBank/DDBJ databases">
        <authorList>
            <person name="Alioto T."/>
            <person name="Alioto T."/>
        </authorList>
    </citation>
    <scope>NUCLEOTIDE SEQUENCE</scope>
</reference>
<feature type="compositionally biased region" description="Acidic residues" evidence="1">
    <location>
        <begin position="789"/>
        <end position="802"/>
    </location>
</feature>
<feature type="compositionally biased region" description="Basic and acidic residues" evidence="1">
    <location>
        <begin position="672"/>
        <end position="681"/>
    </location>
</feature>
<feature type="region of interest" description="Disordered" evidence="1">
    <location>
        <begin position="17"/>
        <end position="36"/>
    </location>
</feature>
<feature type="compositionally biased region" description="Basic and acidic residues" evidence="1">
    <location>
        <begin position="744"/>
        <end position="771"/>
    </location>
</feature>
<feature type="compositionally biased region" description="Basic and acidic residues" evidence="1">
    <location>
        <begin position="897"/>
        <end position="921"/>
    </location>
</feature>
<dbReference type="PANTHER" id="PTHR35538">
    <property type="entry name" value="LIG_CHAN-GLU_BD DOMAIN-CONTAINING PROTEIN"/>
    <property type="match status" value="1"/>
</dbReference>